<protein>
    <submittedName>
        <fullName evidence="1">Uncharacterized protein</fullName>
    </submittedName>
</protein>
<organism evidence="1">
    <name type="scientific">Salix viminalis</name>
    <name type="common">Common osier</name>
    <name type="synonym">Basket willow</name>
    <dbReference type="NCBI Taxonomy" id="40686"/>
    <lineage>
        <taxon>Eukaryota</taxon>
        <taxon>Viridiplantae</taxon>
        <taxon>Streptophyta</taxon>
        <taxon>Embryophyta</taxon>
        <taxon>Tracheophyta</taxon>
        <taxon>Spermatophyta</taxon>
        <taxon>Magnoliopsida</taxon>
        <taxon>eudicotyledons</taxon>
        <taxon>Gunneridae</taxon>
        <taxon>Pentapetalae</taxon>
        <taxon>rosids</taxon>
        <taxon>fabids</taxon>
        <taxon>Malpighiales</taxon>
        <taxon>Salicaceae</taxon>
        <taxon>Saliceae</taxon>
        <taxon>Salix</taxon>
    </lineage>
</organism>
<dbReference type="EMBL" id="CAADRP010000335">
    <property type="protein sequence ID" value="VFU26692.1"/>
    <property type="molecule type" value="Genomic_DNA"/>
</dbReference>
<proteinExistence type="predicted"/>
<sequence>MGISPLKRPVTVECKRIKVKEARPTQRAHIISPGVVVHAIKCNAGPFSLRCEVEICKLEVPSLQQPFHPEEGFLCRLNQNCQRRLNWPKRIH</sequence>
<evidence type="ECO:0000313" key="1">
    <source>
        <dbReference type="EMBL" id="VFU26692.1"/>
    </source>
</evidence>
<gene>
    <name evidence="1" type="ORF">SVIM_LOCUS73658</name>
</gene>
<reference evidence="1" key="1">
    <citation type="submission" date="2019-03" db="EMBL/GenBank/DDBJ databases">
        <authorList>
            <person name="Mank J."/>
            <person name="Almeida P."/>
        </authorList>
    </citation>
    <scope>NUCLEOTIDE SEQUENCE</scope>
    <source>
        <strain evidence="1">78183</strain>
    </source>
</reference>
<accession>A0A6N2KE73</accession>
<dbReference type="AlphaFoldDB" id="A0A6N2KE73"/>
<name>A0A6N2KE73_SALVM</name>